<protein>
    <submittedName>
        <fullName evidence="1">Uncharacterized protein</fullName>
    </submittedName>
</protein>
<evidence type="ECO:0000313" key="1">
    <source>
        <dbReference type="EMBL" id="ONI02056.1"/>
    </source>
</evidence>
<sequence>MYEIPETHVLQLKTEGENTPTDNKFLPVLIRLIYVHASCAFKVVSDYHMFFETSQNTTYTFNNCLTFNIPSVLRDFPLRDVASTSWGMGLLLVFFPKDNGTTIVDKSNKLFSFSSSSSPSHSCSSS</sequence>
<dbReference type="Proteomes" id="UP000006882">
    <property type="component" value="Chromosome G6"/>
</dbReference>
<dbReference type="AlphaFoldDB" id="A0A251NRV8"/>
<reference evidence="1 2" key="1">
    <citation type="journal article" date="2013" name="Nat. Genet.">
        <title>The high-quality draft genome of peach (Prunus persica) identifies unique patterns of genetic diversity, domestication and genome evolution.</title>
        <authorList>
            <consortium name="International Peach Genome Initiative"/>
            <person name="Verde I."/>
            <person name="Abbott A.G."/>
            <person name="Scalabrin S."/>
            <person name="Jung S."/>
            <person name="Shu S."/>
            <person name="Marroni F."/>
            <person name="Zhebentyayeva T."/>
            <person name="Dettori M.T."/>
            <person name="Grimwood J."/>
            <person name="Cattonaro F."/>
            <person name="Zuccolo A."/>
            <person name="Rossini L."/>
            <person name="Jenkins J."/>
            <person name="Vendramin E."/>
            <person name="Meisel L.A."/>
            <person name="Decroocq V."/>
            <person name="Sosinski B."/>
            <person name="Prochnik S."/>
            <person name="Mitros T."/>
            <person name="Policriti A."/>
            <person name="Cipriani G."/>
            <person name="Dondini L."/>
            <person name="Ficklin S."/>
            <person name="Goodstein D.M."/>
            <person name="Xuan P."/>
            <person name="Del Fabbro C."/>
            <person name="Aramini V."/>
            <person name="Copetti D."/>
            <person name="Gonzalez S."/>
            <person name="Horner D.S."/>
            <person name="Falchi R."/>
            <person name="Lucas S."/>
            <person name="Mica E."/>
            <person name="Maldonado J."/>
            <person name="Lazzari B."/>
            <person name="Bielenberg D."/>
            <person name="Pirona R."/>
            <person name="Miculan M."/>
            <person name="Barakat A."/>
            <person name="Testolin R."/>
            <person name="Stella A."/>
            <person name="Tartarini S."/>
            <person name="Tonutti P."/>
            <person name="Arus P."/>
            <person name="Orellana A."/>
            <person name="Wells C."/>
            <person name="Main D."/>
            <person name="Vizzotto G."/>
            <person name="Silva H."/>
            <person name="Salamini F."/>
            <person name="Schmutz J."/>
            <person name="Morgante M."/>
            <person name="Rokhsar D.S."/>
        </authorList>
    </citation>
    <scope>NUCLEOTIDE SEQUENCE [LARGE SCALE GENOMIC DNA]</scope>
    <source>
        <strain evidence="2">cv. Nemared</strain>
    </source>
</reference>
<dbReference type="EMBL" id="CM007656">
    <property type="protein sequence ID" value="ONI02056.1"/>
    <property type="molecule type" value="Genomic_DNA"/>
</dbReference>
<dbReference type="Gramene" id="ONI02056">
    <property type="protein sequence ID" value="ONI02056"/>
    <property type="gene ID" value="PRUPE_6G174700"/>
</dbReference>
<proteinExistence type="predicted"/>
<name>A0A251NRV8_PRUPE</name>
<accession>A0A251NRV8</accession>
<evidence type="ECO:0000313" key="2">
    <source>
        <dbReference type="Proteomes" id="UP000006882"/>
    </source>
</evidence>
<organism evidence="1 2">
    <name type="scientific">Prunus persica</name>
    <name type="common">Peach</name>
    <name type="synonym">Amygdalus persica</name>
    <dbReference type="NCBI Taxonomy" id="3760"/>
    <lineage>
        <taxon>Eukaryota</taxon>
        <taxon>Viridiplantae</taxon>
        <taxon>Streptophyta</taxon>
        <taxon>Embryophyta</taxon>
        <taxon>Tracheophyta</taxon>
        <taxon>Spermatophyta</taxon>
        <taxon>Magnoliopsida</taxon>
        <taxon>eudicotyledons</taxon>
        <taxon>Gunneridae</taxon>
        <taxon>Pentapetalae</taxon>
        <taxon>rosids</taxon>
        <taxon>fabids</taxon>
        <taxon>Rosales</taxon>
        <taxon>Rosaceae</taxon>
        <taxon>Amygdaloideae</taxon>
        <taxon>Amygdaleae</taxon>
        <taxon>Prunus</taxon>
    </lineage>
</organism>
<keyword evidence="2" id="KW-1185">Reference proteome</keyword>
<gene>
    <name evidence="1" type="ORF">PRUPE_6G174700</name>
</gene>